<comment type="caution">
    <text evidence="2">The sequence shown here is derived from an EMBL/GenBank/DDBJ whole genome shotgun (WGS) entry which is preliminary data.</text>
</comment>
<dbReference type="EMBL" id="JARJCW010000010">
    <property type="protein sequence ID" value="KAJ7220272.1"/>
    <property type="molecule type" value="Genomic_DNA"/>
</dbReference>
<name>A0AAD6YKI0_9AGAR</name>
<keyword evidence="3" id="KW-1185">Reference proteome</keyword>
<dbReference type="AlphaFoldDB" id="A0AAD6YKI0"/>
<proteinExistence type="predicted"/>
<evidence type="ECO:0000313" key="3">
    <source>
        <dbReference type="Proteomes" id="UP001219525"/>
    </source>
</evidence>
<gene>
    <name evidence="2" type="ORF">GGX14DRAFT_560077</name>
</gene>
<dbReference type="Proteomes" id="UP001219525">
    <property type="component" value="Unassembled WGS sequence"/>
</dbReference>
<accession>A0AAD6YKI0</accession>
<sequence>MADPLSNLRTAYSVLESRVNLALRTQLGDTERLCLQRDEALRLLQAATQASCIHQHVFPPAEFALLQGNISSMVDRLDDTCYLSNDPPDVSPIPVISQSSNGKRGRPRKNIDPNFLTEAMRIRRPSGIAPVLQCHPRTVRRHALDLGLVEPGQPVFIHHTLADGSHVRARNAAPQRTRSTLTNNELDAAIGQILEIFPTFGRNLIAGRLKASGHEVTRERIIASYLRVHGAPGAFGGRSIHRKAYKVAGANSLWHHDG</sequence>
<protein>
    <submittedName>
        <fullName evidence="2">Uncharacterized protein</fullName>
    </submittedName>
</protein>
<evidence type="ECO:0000256" key="1">
    <source>
        <dbReference type="SAM" id="MobiDB-lite"/>
    </source>
</evidence>
<reference evidence="2" key="1">
    <citation type="submission" date="2023-03" db="EMBL/GenBank/DDBJ databases">
        <title>Massive genome expansion in bonnet fungi (Mycena s.s.) driven by repeated elements and novel gene families across ecological guilds.</title>
        <authorList>
            <consortium name="Lawrence Berkeley National Laboratory"/>
            <person name="Harder C.B."/>
            <person name="Miyauchi S."/>
            <person name="Viragh M."/>
            <person name="Kuo A."/>
            <person name="Thoen E."/>
            <person name="Andreopoulos B."/>
            <person name="Lu D."/>
            <person name="Skrede I."/>
            <person name="Drula E."/>
            <person name="Henrissat B."/>
            <person name="Morin E."/>
            <person name="Kohler A."/>
            <person name="Barry K."/>
            <person name="LaButti K."/>
            <person name="Morin E."/>
            <person name="Salamov A."/>
            <person name="Lipzen A."/>
            <person name="Mereny Z."/>
            <person name="Hegedus B."/>
            <person name="Baldrian P."/>
            <person name="Stursova M."/>
            <person name="Weitz H."/>
            <person name="Taylor A."/>
            <person name="Grigoriev I.V."/>
            <person name="Nagy L.G."/>
            <person name="Martin F."/>
            <person name="Kauserud H."/>
        </authorList>
    </citation>
    <scope>NUCLEOTIDE SEQUENCE</scope>
    <source>
        <strain evidence="2">9144</strain>
    </source>
</reference>
<feature type="region of interest" description="Disordered" evidence="1">
    <location>
        <begin position="88"/>
        <end position="111"/>
    </location>
</feature>
<evidence type="ECO:0000313" key="2">
    <source>
        <dbReference type="EMBL" id="KAJ7220272.1"/>
    </source>
</evidence>
<organism evidence="2 3">
    <name type="scientific">Mycena pura</name>
    <dbReference type="NCBI Taxonomy" id="153505"/>
    <lineage>
        <taxon>Eukaryota</taxon>
        <taxon>Fungi</taxon>
        <taxon>Dikarya</taxon>
        <taxon>Basidiomycota</taxon>
        <taxon>Agaricomycotina</taxon>
        <taxon>Agaricomycetes</taxon>
        <taxon>Agaricomycetidae</taxon>
        <taxon>Agaricales</taxon>
        <taxon>Marasmiineae</taxon>
        <taxon>Mycenaceae</taxon>
        <taxon>Mycena</taxon>
    </lineage>
</organism>